<evidence type="ECO:0008006" key="3">
    <source>
        <dbReference type="Google" id="ProtNLM"/>
    </source>
</evidence>
<organism evidence="1 2">
    <name type="scientific">Marinobacterium iners DSM 11526</name>
    <dbReference type="NCBI Taxonomy" id="1122198"/>
    <lineage>
        <taxon>Bacteria</taxon>
        <taxon>Pseudomonadati</taxon>
        <taxon>Pseudomonadota</taxon>
        <taxon>Gammaproteobacteria</taxon>
        <taxon>Oceanospirillales</taxon>
        <taxon>Oceanospirillaceae</taxon>
        <taxon>Marinobacterium</taxon>
    </lineage>
</organism>
<gene>
    <name evidence="1" type="ORF">SAMN02745729_102216</name>
</gene>
<reference evidence="2" key="1">
    <citation type="submission" date="2016-10" db="EMBL/GenBank/DDBJ databases">
        <authorList>
            <person name="Varghese N."/>
            <person name="Submissions S."/>
        </authorList>
    </citation>
    <scope>NUCLEOTIDE SEQUENCE [LARGE SCALE GENOMIC DNA]</scope>
    <source>
        <strain evidence="2">DSM 11526</strain>
    </source>
</reference>
<dbReference type="STRING" id="1122198.SAMN02745729_102216"/>
<dbReference type="RefSeq" id="WP_091823509.1">
    <property type="nucleotide sequence ID" value="NZ_FNRJ01000002.1"/>
</dbReference>
<dbReference type="Proteomes" id="UP000242469">
    <property type="component" value="Unassembled WGS sequence"/>
</dbReference>
<dbReference type="EMBL" id="FNRJ01000002">
    <property type="protein sequence ID" value="SEA28906.1"/>
    <property type="molecule type" value="Genomic_DNA"/>
</dbReference>
<protein>
    <recommendedName>
        <fullName evidence="3">Phage regulatory protein CII (CP76)</fullName>
    </recommendedName>
</protein>
<dbReference type="GO" id="GO:0003677">
    <property type="term" value="F:DNA binding"/>
    <property type="evidence" value="ECO:0007669"/>
    <property type="project" value="InterPro"/>
</dbReference>
<keyword evidence="2" id="KW-1185">Reference proteome</keyword>
<dbReference type="InterPro" id="IPR009679">
    <property type="entry name" value="Phage_186_CII-like"/>
</dbReference>
<dbReference type="AlphaFoldDB" id="A0A1H3ZYX7"/>
<evidence type="ECO:0000313" key="1">
    <source>
        <dbReference type="EMBL" id="SEA28906.1"/>
    </source>
</evidence>
<dbReference type="Pfam" id="PF06892">
    <property type="entry name" value="Phage_CP76"/>
    <property type="match status" value="1"/>
</dbReference>
<sequence>MKKRHTDHGGILSPLMACYHAAHDYPGGLPVLASLLNKPLGTLQKKLNPNVDTHLLTLEEAAHILRITKDARILDALGAEGDAVWFRPDEVPTAPADLDVLSSSTCLMSRSVAVIEELEDALADGKIDAEERARLNERFMRLNQAAQHVSETARQFEE</sequence>
<name>A0A1H3ZYX7_9GAMM</name>
<evidence type="ECO:0000313" key="2">
    <source>
        <dbReference type="Proteomes" id="UP000242469"/>
    </source>
</evidence>
<dbReference type="OrthoDB" id="6120031at2"/>
<proteinExistence type="predicted"/>
<accession>A0A1H3ZYX7</accession>